<evidence type="ECO:0000313" key="2">
    <source>
        <dbReference type="Proteomes" id="UP000031572"/>
    </source>
</evidence>
<gene>
    <name evidence="1" type="ORF">TSA66_13600</name>
</gene>
<protein>
    <submittedName>
        <fullName evidence="1">Uncharacterized protein</fullName>
    </submittedName>
</protein>
<dbReference type="EMBL" id="JWJG01000028">
    <property type="protein sequence ID" value="KIF81605.1"/>
    <property type="molecule type" value="Genomic_DNA"/>
</dbReference>
<comment type="caution">
    <text evidence="1">The sequence shown here is derived from an EMBL/GenBank/DDBJ whole genome shotgun (WGS) entry which is preliminary data.</text>
</comment>
<sequence length="65" mass="6891">MSLERISIDSGGMAGAKLIGDAKPCPVVGRIGDVMRIDLETVILEMLDPVRAATAAFALVHLDNR</sequence>
<dbReference type="Proteomes" id="UP000031572">
    <property type="component" value="Unassembled WGS sequence"/>
</dbReference>
<reference evidence="1 2" key="1">
    <citation type="submission" date="2014-12" db="EMBL/GenBank/DDBJ databases">
        <title>Denitrispirillum autotrophicum gen. nov., sp. nov., Denitrifying, Facultatively Autotrophic Bacteria Isolated from Rice Paddy Soil.</title>
        <authorList>
            <person name="Ishii S."/>
            <person name="Ashida N."/>
            <person name="Ohno H."/>
            <person name="Otsuka S."/>
            <person name="Yokota A."/>
            <person name="Senoo K."/>
        </authorList>
    </citation>
    <scope>NUCLEOTIDE SEQUENCE [LARGE SCALE GENOMIC DNA]</scope>
    <source>
        <strain evidence="1 2">TSA66</strain>
    </source>
</reference>
<accession>A0A0C2BK40</accession>
<name>A0A0C2BK40_9BURK</name>
<proteinExistence type="predicted"/>
<keyword evidence="2" id="KW-1185">Reference proteome</keyword>
<organism evidence="1 2">
    <name type="scientific">Noviherbaspirillum autotrophicum</name>
    <dbReference type="NCBI Taxonomy" id="709839"/>
    <lineage>
        <taxon>Bacteria</taxon>
        <taxon>Pseudomonadati</taxon>
        <taxon>Pseudomonadota</taxon>
        <taxon>Betaproteobacteria</taxon>
        <taxon>Burkholderiales</taxon>
        <taxon>Oxalobacteraceae</taxon>
        <taxon>Noviherbaspirillum</taxon>
    </lineage>
</organism>
<evidence type="ECO:0000313" key="1">
    <source>
        <dbReference type="EMBL" id="KIF81605.1"/>
    </source>
</evidence>
<dbReference type="AlphaFoldDB" id="A0A0C2BK40"/>